<evidence type="ECO:0000313" key="5">
    <source>
        <dbReference type="Proteomes" id="UP000675554"/>
    </source>
</evidence>
<keyword evidence="5" id="KW-1185">Reference proteome</keyword>
<evidence type="ECO:0000256" key="1">
    <source>
        <dbReference type="ARBA" id="ARBA00006129"/>
    </source>
</evidence>
<dbReference type="CDD" id="cd24098">
    <property type="entry name" value="ASKHA_NBD_TobZ_N"/>
    <property type="match status" value="1"/>
</dbReference>
<sequence>MRVLGLNGWPGRGHDASACLVEDGRLIALAEEERFTRRKHAYGAAPVHAAAFCLDRAGITLDDVDAVAFGWDVPLLYRDRGIPYPFTDRTALELLLPARELPRRRDPQLVFVPHHVAHAASVFHLSGDKRAAILVVDGQGERESTSLAVGERGKISVIDSFPPAWSLGYFYDAVGRYIGLGPDQAGKTMGLAAYGRTGDASFGSFAMESDFAVAHLPADLMSRRNIDDSEEVIDGWLAHLERTCPLPPNTLRRRWDSRTARFSSVPDRDPFDYADIAATAQAAIEHLVSGFVDSVVRLTGEETLHVAGGVALNATLNGRLLHHPALRRVFVQPLAGDAGVALGAALHLCAEAGHPGAPMGAHLAWGPEFSPGAVRDVVTASGLRFDEPGDLPSAVADLIADGRTVGWFQGRAEAGPRALGQRSILADPGARETRDRLNLRIKRREWWRPLAPSVTSEEAPEHLETPVPLPYMVTTVPLRPEARARFEAVDHVDGTTRAQTVEAAEQPLYHELLRRVGERSGASLLLNTSFNGNEEPLVNSPADALSAYARLGLDALAIGPFLLRKR</sequence>
<organism evidence="4 5">
    <name type="scientific">Streptomyces daliensis</name>
    <dbReference type="NCBI Taxonomy" id="299421"/>
    <lineage>
        <taxon>Bacteria</taxon>
        <taxon>Bacillati</taxon>
        <taxon>Actinomycetota</taxon>
        <taxon>Actinomycetes</taxon>
        <taxon>Kitasatosporales</taxon>
        <taxon>Streptomycetaceae</taxon>
        <taxon>Streptomyces</taxon>
    </lineage>
</organism>
<dbReference type="Pfam" id="PF16861">
    <property type="entry name" value="Carbam_trans_C"/>
    <property type="match status" value="1"/>
</dbReference>
<dbReference type="GO" id="GO:0003824">
    <property type="term" value="F:catalytic activity"/>
    <property type="evidence" value="ECO:0007669"/>
    <property type="project" value="InterPro"/>
</dbReference>
<evidence type="ECO:0000259" key="2">
    <source>
        <dbReference type="Pfam" id="PF02543"/>
    </source>
</evidence>
<dbReference type="Pfam" id="PF02543">
    <property type="entry name" value="Carbam_trans_N"/>
    <property type="match status" value="2"/>
</dbReference>
<name>A0A8T4IVD9_9ACTN</name>
<gene>
    <name evidence="4" type="ORF">KDA82_25405</name>
</gene>
<dbReference type="SUPFAM" id="SSF53067">
    <property type="entry name" value="Actin-like ATPase domain"/>
    <property type="match status" value="1"/>
</dbReference>
<dbReference type="AlphaFoldDB" id="A0A8T4IVD9"/>
<evidence type="ECO:0000259" key="3">
    <source>
        <dbReference type="Pfam" id="PF16861"/>
    </source>
</evidence>
<feature type="domain" description="Carbamoyltransferase C-terminal" evidence="3">
    <location>
        <begin position="396"/>
        <end position="565"/>
    </location>
</feature>
<feature type="domain" description="Carbamoyltransferase" evidence="2">
    <location>
        <begin position="101"/>
        <end position="346"/>
    </location>
</feature>
<dbReference type="Gene3D" id="3.90.870.20">
    <property type="entry name" value="Carbamoyltransferase, C-terminal domain"/>
    <property type="match status" value="1"/>
</dbReference>
<comment type="similarity">
    <text evidence="1">Belongs to the NodU/CmcH family.</text>
</comment>
<dbReference type="InterPro" id="IPR038152">
    <property type="entry name" value="Carbam_trans_C_sf"/>
</dbReference>
<reference evidence="4" key="1">
    <citation type="submission" date="2021-04" db="EMBL/GenBank/DDBJ databases">
        <title>Sequencing of actinobacteria type strains.</title>
        <authorList>
            <person name="Nguyen G.-S."/>
            <person name="Wentzel A."/>
        </authorList>
    </citation>
    <scope>NUCLEOTIDE SEQUENCE</scope>
    <source>
        <strain evidence="4">DSM 42095</strain>
    </source>
</reference>
<dbReference type="InterPro" id="IPR051338">
    <property type="entry name" value="NodU/CmcH_Carbamoyltrnsfr"/>
</dbReference>
<feature type="domain" description="Carbamoyltransferase" evidence="2">
    <location>
        <begin position="14"/>
        <end position="69"/>
    </location>
</feature>
<dbReference type="InterPro" id="IPR031730">
    <property type="entry name" value="Carbam_trans_C"/>
</dbReference>
<dbReference type="EMBL" id="JAGSMN010000631">
    <property type="protein sequence ID" value="MBR7676286.1"/>
    <property type="molecule type" value="Genomic_DNA"/>
</dbReference>
<dbReference type="PANTHER" id="PTHR34847">
    <property type="entry name" value="NODULATION PROTEIN U"/>
    <property type="match status" value="1"/>
</dbReference>
<dbReference type="InterPro" id="IPR003696">
    <property type="entry name" value="Carbtransf_dom"/>
</dbReference>
<protein>
    <recommendedName>
        <fullName evidence="6">Carbamoyltransferase</fullName>
    </recommendedName>
</protein>
<evidence type="ECO:0008006" key="6">
    <source>
        <dbReference type="Google" id="ProtNLM"/>
    </source>
</evidence>
<accession>A0A8T4IVD9</accession>
<dbReference type="PANTHER" id="PTHR34847:SF1">
    <property type="entry name" value="NODULATION PROTEIN U"/>
    <property type="match status" value="1"/>
</dbReference>
<dbReference type="InterPro" id="IPR043129">
    <property type="entry name" value="ATPase_NBD"/>
</dbReference>
<dbReference type="Proteomes" id="UP000675554">
    <property type="component" value="Unassembled WGS sequence"/>
</dbReference>
<comment type="caution">
    <text evidence="4">The sequence shown here is derived from an EMBL/GenBank/DDBJ whole genome shotgun (WGS) entry which is preliminary data.</text>
</comment>
<evidence type="ECO:0000313" key="4">
    <source>
        <dbReference type="EMBL" id="MBR7676286.1"/>
    </source>
</evidence>
<proteinExistence type="inferred from homology"/>
<dbReference type="Gene3D" id="3.30.420.40">
    <property type="match status" value="2"/>
</dbReference>